<proteinExistence type="predicted"/>
<evidence type="ECO:0000256" key="1">
    <source>
        <dbReference type="SAM" id="MobiDB-lite"/>
    </source>
</evidence>
<name>A0A9W6F0Y3_9CHLO</name>
<dbReference type="GO" id="GO:0016747">
    <property type="term" value="F:acyltransferase activity, transferring groups other than amino-acyl groups"/>
    <property type="evidence" value="ECO:0007669"/>
    <property type="project" value="InterPro"/>
</dbReference>
<evidence type="ECO:0000313" key="3">
    <source>
        <dbReference type="EMBL" id="GLC51795.1"/>
    </source>
</evidence>
<feature type="compositionally biased region" description="Low complexity" evidence="1">
    <location>
        <begin position="250"/>
        <end position="266"/>
    </location>
</feature>
<feature type="domain" description="N-acetyltransferase" evidence="2">
    <location>
        <begin position="44"/>
        <end position="217"/>
    </location>
</feature>
<reference evidence="3 4" key="1">
    <citation type="journal article" date="2023" name="Commun. Biol.">
        <title>Reorganization of the ancestral sex-determining regions during the evolution of trioecy in Pleodorina starrii.</title>
        <authorList>
            <person name="Takahashi K."/>
            <person name="Suzuki S."/>
            <person name="Kawai-Toyooka H."/>
            <person name="Yamamoto K."/>
            <person name="Hamaji T."/>
            <person name="Ootsuki R."/>
            <person name="Yamaguchi H."/>
            <person name="Kawachi M."/>
            <person name="Higashiyama T."/>
            <person name="Nozaki H."/>
        </authorList>
    </citation>
    <scope>NUCLEOTIDE SEQUENCE [LARGE SCALE GENOMIC DNA]</scope>
    <source>
        <strain evidence="3 4">NIES-4479</strain>
    </source>
</reference>
<dbReference type="PROSITE" id="PS51186">
    <property type="entry name" value="GNAT"/>
    <property type="match status" value="1"/>
</dbReference>
<evidence type="ECO:0000313" key="4">
    <source>
        <dbReference type="Proteomes" id="UP001165080"/>
    </source>
</evidence>
<dbReference type="SUPFAM" id="SSF55729">
    <property type="entry name" value="Acyl-CoA N-acyltransferases (Nat)"/>
    <property type="match status" value="1"/>
</dbReference>
<dbReference type="InterPro" id="IPR000182">
    <property type="entry name" value="GNAT_dom"/>
</dbReference>
<dbReference type="InterPro" id="IPR016181">
    <property type="entry name" value="Acyl_CoA_acyltransferase"/>
</dbReference>
<dbReference type="Proteomes" id="UP001165080">
    <property type="component" value="Unassembled WGS sequence"/>
</dbReference>
<dbReference type="Gene3D" id="3.40.630.30">
    <property type="match status" value="1"/>
</dbReference>
<dbReference type="EMBL" id="BRXU01000005">
    <property type="protein sequence ID" value="GLC51795.1"/>
    <property type="molecule type" value="Genomic_DNA"/>
</dbReference>
<keyword evidence="4" id="KW-1185">Reference proteome</keyword>
<dbReference type="AlphaFoldDB" id="A0A9W6F0Y3"/>
<dbReference type="CDD" id="cd04301">
    <property type="entry name" value="NAT_SF"/>
    <property type="match status" value="1"/>
</dbReference>
<accession>A0A9W6F0Y3</accession>
<feature type="region of interest" description="Disordered" evidence="1">
    <location>
        <begin position="250"/>
        <end position="278"/>
    </location>
</feature>
<comment type="caution">
    <text evidence="3">The sequence shown here is derived from an EMBL/GenBank/DDBJ whole genome shotgun (WGS) entry which is preliminary data.</text>
</comment>
<evidence type="ECO:0000259" key="2">
    <source>
        <dbReference type="PROSITE" id="PS51186"/>
    </source>
</evidence>
<organism evidence="3 4">
    <name type="scientific">Pleodorina starrii</name>
    <dbReference type="NCBI Taxonomy" id="330485"/>
    <lineage>
        <taxon>Eukaryota</taxon>
        <taxon>Viridiplantae</taxon>
        <taxon>Chlorophyta</taxon>
        <taxon>core chlorophytes</taxon>
        <taxon>Chlorophyceae</taxon>
        <taxon>CS clade</taxon>
        <taxon>Chlamydomonadales</taxon>
        <taxon>Volvocaceae</taxon>
        <taxon>Pleodorina</taxon>
    </lineage>
</organism>
<protein>
    <recommendedName>
        <fullName evidence="2">N-acetyltransferase domain-containing protein</fullName>
    </recommendedName>
</protein>
<gene>
    <name evidence="3" type="primary">PLEST003507</name>
    <name evidence="3" type="ORF">PLESTB_000549300</name>
</gene>
<sequence>MFRRAPVPARANQDVVAPPRNSRIVPAARIKAVTRTRGFILRKVNVRQDEPTSSAKVDGHPLPEGYELRPGSNADLPSIRSFVLNEKMNPLGLEPARFTIACVAAPTIATTGPNSSSSCSRIAAIVQTLPLLEGPPGAEQGPGPGPVKLQSLVVAPEHRGKGLGSALVRHRLSALPPGTPVWLTAVERGAAFYQRLGFRLRGLGEVPRELWFEVAAGTAVARLAVNQRLVVMSTTTATTTTTTTTTVGAAAASTSATNTGAPPAAAADRDAAAASKSL</sequence>
<feature type="region of interest" description="Disordered" evidence="1">
    <location>
        <begin position="48"/>
        <end position="71"/>
    </location>
</feature>
<dbReference type="Pfam" id="PF13508">
    <property type="entry name" value="Acetyltransf_7"/>
    <property type="match status" value="1"/>
</dbReference>